<sequence>MMRHLLTGLLTAGLVLLASPATAVSTAAVSTAASSGTASANGEAGLLDHELRRLHSSELVDLQERLGGAPLLLVNTASRCGFTGQFEGLEALHQRYHTRGLRVAGFSSNDFNQEIDEEGAAEVCFVNFGVTFDMFAPIAVRGPEAHPLFAELARQSEAPRWNFTKYLVNADGEVVAHFGSSVRPGSRQMRRAIEALLADH</sequence>
<protein>
    <recommendedName>
        <fullName evidence="4">Glutathione peroxidase</fullName>
    </recommendedName>
</protein>
<evidence type="ECO:0000256" key="5">
    <source>
        <dbReference type="SAM" id="SignalP"/>
    </source>
</evidence>
<accession>A0ABU1GMP6</accession>
<evidence type="ECO:0000256" key="2">
    <source>
        <dbReference type="ARBA" id="ARBA00022559"/>
    </source>
</evidence>
<gene>
    <name evidence="6" type="ORF">QC820_10780</name>
</gene>
<feature type="chain" id="PRO_5046628475" description="Glutathione peroxidase" evidence="5">
    <location>
        <begin position="24"/>
        <end position="200"/>
    </location>
</feature>
<dbReference type="PANTHER" id="PTHR11592:SF44">
    <property type="entry name" value="GLUTATHIONE PEROXIDASE"/>
    <property type="match status" value="1"/>
</dbReference>
<dbReference type="PANTHER" id="PTHR11592">
    <property type="entry name" value="GLUTATHIONE PEROXIDASE"/>
    <property type="match status" value="1"/>
</dbReference>
<dbReference type="CDD" id="cd00340">
    <property type="entry name" value="GSH_Peroxidase"/>
    <property type="match status" value="1"/>
</dbReference>
<keyword evidence="3 4" id="KW-0560">Oxidoreductase</keyword>
<dbReference type="RefSeq" id="WP_309636919.1">
    <property type="nucleotide sequence ID" value="NZ_JARWAL010000009.1"/>
</dbReference>
<evidence type="ECO:0000256" key="4">
    <source>
        <dbReference type="RuleBase" id="RU000499"/>
    </source>
</evidence>
<dbReference type="Proteomes" id="UP001252270">
    <property type="component" value="Unassembled WGS sequence"/>
</dbReference>
<evidence type="ECO:0000313" key="6">
    <source>
        <dbReference type="EMBL" id="MDR5893298.1"/>
    </source>
</evidence>
<dbReference type="PRINTS" id="PR01011">
    <property type="entry name" value="GLUTPROXDASE"/>
</dbReference>
<keyword evidence="7" id="KW-1185">Reference proteome</keyword>
<proteinExistence type="inferred from homology"/>
<dbReference type="SUPFAM" id="SSF52833">
    <property type="entry name" value="Thioredoxin-like"/>
    <property type="match status" value="1"/>
</dbReference>
<dbReference type="InterPro" id="IPR036249">
    <property type="entry name" value="Thioredoxin-like_sf"/>
</dbReference>
<reference evidence="6 7" key="1">
    <citation type="submission" date="2023-04" db="EMBL/GenBank/DDBJ databases">
        <title>A long-awaited taxogenomic arrangement of the family Halomonadaceae.</title>
        <authorList>
            <person name="De La Haba R."/>
            <person name="Chuvochina M."/>
            <person name="Wittouck S."/>
            <person name="Arahal D.R."/>
            <person name="Sanchez-Porro C."/>
            <person name="Hugenholtz P."/>
            <person name="Ventosa A."/>
        </authorList>
    </citation>
    <scope>NUCLEOTIDE SEQUENCE [LARGE SCALE GENOMIC DNA]</scope>
    <source>
        <strain evidence="6 7">DSM 17332</strain>
    </source>
</reference>
<dbReference type="Pfam" id="PF00255">
    <property type="entry name" value="GSHPx"/>
    <property type="match status" value="1"/>
</dbReference>
<organism evidence="6 7">
    <name type="scientific">Halomonas mongoliensis</name>
    <dbReference type="NCBI Taxonomy" id="321265"/>
    <lineage>
        <taxon>Bacteria</taxon>
        <taxon>Pseudomonadati</taxon>
        <taxon>Pseudomonadota</taxon>
        <taxon>Gammaproteobacteria</taxon>
        <taxon>Oceanospirillales</taxon>
        <taxon>Halomonadaceae</taxon>
        <taxon>Halomonas</taxon>
    </lineage>
</organism>
<dbReference type="PIRSF" id="PIRSF000303">
    <property type="entry name" value="Glutathion_perox"/>
    <property type="match status" value="1"/>
</dbReference>
<keyword evidence="2 4" id="KW-0575">Peroxidase</keyword>
<dbReference type="InterPro" id="IPR000889">
    <property type="entry name" value="Glutathione_peroxidase"/>
</dbReference>
<evidence type="ECO:0000256" key="1">
    <source>
        <dbReference type="ARBA" id="ARBA00006926"/>
    </source>
</evidence>
<feature type="signal peptide" evidence="5">
    <location>
        <begin position="1"/>
        <end position="23"/>
    </location>
</feature>
<keyword evidence="5" id="KW-0732">Signal</keyword>
<dbReference type="Gene3D" id="3.40.30.10">
    <property type="entry name" value="Glutaredoxin"/>
    <property type="match status" value="1"/>
</dbReference>
<dbReference type="PROSITE" id="PS51355">
    <property type="entry name" value="GLUTATHIONE_PEROXID_3"/>
    <property type="match status" value="1"/>
</dbReference>
<name>A0ABU1GMP6_9GAMM</name>
<comment type="similarity">
    <text evidence="1 4">Belongs to the glutathione peroxidase family.</text>
</comment>
<comment type="caution">
    <text evidence="6">The sequence shown here is derived from an EMBL/GenBank/DDBJ whole genome shotgun (WGS) entry which is preliminary data.</text>
</comment>
<dbReference type="GO" id="GO:0004601">
    <property type="term" value="F:peroxidase activity"/>
    <property type="evidence" value="ECO:0007669"/>
    <property type="project" value="UniProtKB-KW"/>
</dbReference>
<evidence type="ECO:0000256" key="3">
    <source>
        <dbReference type="ARBA" id="ARBA00023002"/>
    </source>
</evidence>
<evidence type="ECO:0000313" key="7">
    <source>
        <dbReference type="Proteomes" id="UP001252270"/>
    </source>
</evidence>
<dbReference type="EMBL" id="JARWAL010000009">
    <property type="protein sequence ID" value="MDR5893298.1"/>
    <property type="molecule type" value="Genomic_DNA"/>
</dbReference>